<dbReference type="Gene3D" id="3.40.50.2000">
    <property type="entry name" value="Glycogen Phosphorylase B"/>
    <property type="match status" value="1"/>
</dbReference>
<protein>
    <recommendedName>
        <fullName evidence="1">YDG domain-containing protein</fullName>
    </recommendedName>
</protein>
<dbReference type="PROSITE" id="PS51015">
    <property type="entry name" value="YDG"/>
    <property type="match status" value="1"/>
</dbReference>
<feature type="non-terminal residue" evidence="2">
    <location>
        <position position="1"/>
    </location>
</feature>
<name>X1D2D2_9ZZZZ</name>
<organism evidence="2">
    <name type="scientific">marine sediment metagenome</name>
    <dbReference type="NCBI Taxonomy" id="412755"/>
    <lineage>
        <taxon>unclassified sequences</taxon>
        <taxon>metagenomes</taxon>
        <taxon>ecological metagenomes</taxon>
    </lineage>
</organism>
<dbReference type="SUPFAM" id="SSF53756">
    <property type="entry name" value="UDP-Glycosyltransferase/glycogen phosphorylase"/>
    <property type="match status" value="1"/>
</dbReference>
<accession>X1D2D2</accession>
<dbReference type="PANTHER" id="PTHR12526:SF622">
    <property type="entry name" value="GLYCOSYLTRANSFERASE (GROUP I)"/>
    <property type="match status" value="1"/>
</dbReference>
<dbReference type="Pfam" id="PF00534">
    <property type="entry name" value="Glycos_transf_1"/>
    <property type="match status" value="1"/>
</dbReference>
<gene>
    <name evidence="2" type="ORF">S01H4_37314</name>
</gene>
<dbReference type="InterPro" id="IPR003105">
    <property type="entry name" value="SRA_YDG"/>
</dbReference>
<reference evidence="2" key="1">
    <citation type="journal article" date="2014" name="Front. Microbiol.">
        <title>High frequency of phylogenetically diverse reductive dehalogenase-homologous genes in deep subseafloor sedimentary metagenomes.</title>
        <authorList>
            <person name="Kawai M."/>
            <person name="Futagami T."/>
            <person name="Toyoda A."/>
            <person name="Takaki Y."/>
            <person name="Nishi S."/>
            <person name="Hori S."/>
            <person name="Arai W."/>
            <person name="Tsubouchi T."/>
            <person name="Morono Y."/>
            <person name="Uchiyama I."/>
            <person name="Ito T."/>
            <person name="Fujiyama A."/>
            <person name="Inagaki F."/>
            <person name="Takami H."/>
        </authorList>
    </citation>
    <scope>NUCLEOTIDE SEQUENCE</scope>
    <source>
        <strain evidence="2">Expedition CK06-06</strain>
    </source>
</reference>
<dbReference type="InterPro" id="IPR001296">
    <property type="entry name" value="Glyco_trans_1"/>
</dbReference>
<dbReference type="PANTHER" id="PTHR12526">
    <property type="entry name" value="GLYCOSYLTRANSFERASE"/>
    <property type="match status" value="1"/>
</dbReference>
<evidence type="ECO:0000259" key="1">
    <source>
        <dbReference type="PROSITE" id="PS51015"/>
    </source>
</evidence>
<dbReference type="CDD" id="cd03801">
    <property type="entry name" value="GT4_PimA-like"/>
    <property type="match status" value="1"/>
</dbReference>
<dbReference type="EMBL" id="BART01020034">
    <property type="protein sequence ID" value="GAG99272.1"/>
    <property type="molecule type" value="Genomic_DNA"/>
</dbReference>
<dbReference type="AlphaFoldDB" id="X1D2D2"/>
<proteinExistence type="predicted"/>
<feature type="domain" description="YDG" evidence="1">
    <location>
        <begin position="1"/>
        <end position="65"/>
    </location>
</feature>
<comment type="caution">
    <text evidence="2">The sequence shown here is derived from an EMBL/GenBank/DDBJ whole genome shotgun (WGS) entry which is preliminary data.</text>
</comment>
<sequence length="214" mass="24716">ISLENTIVDKEKLRVLKSDISIEDNDFVILYLGYLYDFAGLKEIIDYYNADVKNGKLNIKFLIVGDGGIYNRLINHVKEISADWVILTGKVPFFEITEYIELADLCLMSFKLNDVTKDITPVKVMEYMAMKKPVLSTSLPSVVREIGQNNGVIFAQNQKELVEKIRNLTKDKEKLKNIGLQGYELIKKHYIWPNILKDLKRIMLDVIKEKKQLS</sequence>
<evidence type="ECO:0000313" key="2">
    <source>
        <dbReference type="EMBL" id="GAG99272.1"/>
    </source>
</evidence>